<keyword evidence="4 10" id="KW-0963">Cytoplasm</keyword>
<dbReference type="InterPro" id="IPR006847">
    <property type="entry name" value="IF2_N"/>
</dbReference>
<dbReference type="GO" id="GO:0005525">
    <property type="term" value="F:GTP binding"/>
    <property type="evidence" value="ECO:0007669"/>
    <property type="project" value="UniProtKB-KW"/>
</dbReference>
<feature type="compositionally biased region" description="Gly residues" evidence="12">
    <location>
        <begin position="178"/>
        <end position="200"/>
    </location>
</feature>
<feature type="binding site" evidence="10">
    <location>
        <begin position="369"/>
        <end position="376"/>
    </location>
    <ligand>
        <name>GTP</name>
        <dbReference type="ChEBI" id="CHEBI:37565"/>
    </ligand>
</feature>
<evidence type="ECO:0000256" key="3">
    <source>
        <dbReference type="ARBA" id="ARBA00020675"/>
    </source>
</evidence>
<dbReference type="CDD" id="cd03702">
    <property type="entry name" value="IF2_mtIF2_II"/>
    <property type="match status" value="1"/>
</dbReference>
<evidence type="ECO:0000256" key="9">
    <source>
        <dbReference type="ARBA" id="ARBA00025162"/>
    </source>
</evidence>
<dbReference type="Pfam" id="PF11987">
    <property type="entry name" value="IF-2"/>
    <property type="match status" value="1"/>
</dbReference>
<dbReference type="Gene3D" id="3.40.50.10050">
    <property type="entry name" value="Translation initiation factor IF- 2, domain 3"/>
    <property type="match status" value="1"/>
</dbReference>
<dbReference type="EMBL" id="CP002344">
    <property type="protein sequence ID" value="ADU51132.1"/>
    <property type="molecule type" value="Genomic_DNA"/>
</dbReference>
<keyword evidence="8 10" id="KW-0342">GTP-binding</keyword>
<feature type="binding site" evidence="10">
    <location>
        <begin position="415"/>
        <end position="419"/>
    </location>
    <ligand>
        <name>GTP</name>
        <dbReference type="ChEBI" id="CHEBI:37565"/>
    </ligand>
</feature>
<dbReference type="InterPro" id="IPR044145">
    <property type="entry name" value="IF2_II"/>
</dbReference>
<dbReference type="Pfam" id="PF04760">
    <property type="entry name" value="IF2_N"/>
    <property type="match status" value="1"/>
</dbReference>
<dbReference type="InterPro" id="IPR000795">
    <property type="entry name" value="T_Tr_GTP-bd_dom"/>
</dbReference>
<dbReference type="InterPro" id="IPR036925">
    <property type="entry name" value="TIF_IF2_dom3_sf"/>
</dbReference>
<evidence type="ECO:0000256" key="10">
    <source>
        <dbReference type="HAMAP-Rule" id="MF_00100"/>
    </source>
</evidence>
<dbReference type="Gene3D" id="3.40.50.300">
    <property type="entry name" value="P-loop containing nucleotide triphosphate hydrolases"/>
    <property type="match status" value="1"/>
</dbReference>
<comment type="similarity">
    <text evidence="2 10 11">Belongs to the TRAFAC class translation factor GTPase superfamily. Classic translation factor GTPase family. IF-2 subfamily.</text>
</comment>
<dbReference type="PANTHER" id="PTHR43381">
    <property type="entry name" value="TRANSLATION INITIATION FACTOR IF-2-RELATED"/>
    <property type="match status" value="1"/>
</dbReference>
<dbReference type="SUPFAM" id="SSF52156">
    <property type="entry name" value="Initiation factor IF2/eIF5b, domain 3"/>
    <property type="match status" value="1"/>
</dbReference>
<evidence type="ECO:0000313" key="15">
    <source>
        <dbReference type="Proteomes" id="UP000008915"/>
    </source>
</evidence>
<dbReference type="Proteomes" id="UP000008915">
    <property type="component" value="Chromosome"/>
</dbReference>
<keyword evidence="5 10" id="KW-0396">Initiation factor</keyword>
<dbReference type="SUPFAM" id="SSF52540">
    <property type="entry name" value="P-loop containing nucleoside triphosphate hydrolases"/>
    <property type="match status" value="1"/>
</dbReference>
<evidence type="ECO:0000313" key="14">
    <source>
        <dbReference type="EMBL" id="ADU51132.1"/>
    </source>
</evidence>
<reference evidence="15" key="2">
    <citation type="journal article" date="2010" name="Stand. Genomic Sci.">
        <title>Complete genome sequence of Thermaerobacter marianensis type strain (7p75aT).</title>
        <authorList>
            <person name="Han C."/>
            <person name="Gu W."/>
            <person name="Zhang X."/>
            <person name="Lapidus A."/>
            <person name="Nolan M."/>
            <person name="Copeland A."/>
            <person name="Lucas S."/>
            <person name="Glavina Del Rio T."/>
            <person name="Tice H."/>
            <person name="Cheng J."/>
            <person name="Tapia R."/>
            <person name="Goodwin L."/>
            <person name="Pitluck S."/>
            <person name="Pagani I."/>
            <person name="Ivanova N."/>
            <person name="Mavromatis K."/>
            <person name="Mikhailova N."/>
            <person name="Pati A."/>
            <person name="Chen A."/>
            <person name="Palaniappan K."/>
            <person name="Land M."/>
            <person name="Hauser L."/>
            <person name="Chang Y."/>
            <person name="Jeffries C."/>
            <person name="Schneider S."/>
            <person name="Rohde M."/>
            <person name="Goker M."/>
            <person name="Pukall R."/>
            <person name="Woyke T."/>
            <person name="Bristow J."/>
            <person name="Eisen J."/>
            <person name="Markowitz V."/>
            <person name="Hugenholtz P."/>
            <person name="Kyrpides N."/>
            <person name="Klenk H."/>
            <person name="Detter J."/>
        </authorList>
    </citation>
    <scope>NUCLEOTIDE SEQUENCE [LARGE SCALE GENOMIC DNA]</scope>
    <source>
        <strain evidence="15">ATCC 700841 / DSM 12885 / JCM 10246 / 7p75a</strain>
    </source>
</reference>
<protein>
    <recommendedName>
        <fullName evidence="3 10">Translation initiation factor IF-2</fullName>
    </recommendedName>
</protein>
<keyword evidence="7 10" id="KW-0648">Protein biosynthesis</keyword>
<feature type="compositionally biased region" description="Low complexity" evidence="12">
    <location>
        <begin position="23"/>
        <end position="52"/>
    </location>
</feature>
<dbReference type="InterPro" id="IPR027417">
    <property type="entry name" value="P-loop_NTPase"/>
</dbReference>
<dbReference type="GO" id="GO:0005829">
    <property type="term" value="C:cytosol"/>
    <property type="evidence" value="ECO:0007669"/>
    <property type="project" value="TreeGrafter"/>
</dbReference>
<evidence type="ECO:0000259" key="13">
    <source>
        <dbReference type="PROSITE" id="PS51722"/>
    </source>
</evidence>
<dbReference type="GO" id="GO:0003924">
    <property type="term" value="F:GTPase activity"/>
    <property type="evidence" value="ECO:0007669"/>
    <property type="project" value="UniProtKB-UniRule"/>
</dbReference>
<name>E6SJR9_THEM7</name>
<dbReference type="PROSITE" id="PS51318">
    <property type="entry name" value="TAT"/>
    <property type="match status" value="1"/>
</dbReference>
<dbReference type="FunFam" id="3.40.50.10050:FF:000001">
    <property type="entry name" value="Translation initiation factor IF-2"/>
    <property type="match status" value="1"/>
</dbReference>
<evidence type="ECO:0000256" key="7">
    <source>
        <dbReference type="ARBA" id="ARBA00022917"/>
    </source>
</evidence>
<dbReference type="KEGG" id="tmr:Tmar_1019"/>
<comment type="subcellular location">
    <subcellularLocation>
        <location evidence="1 10">Cytoplasm</location>
    </subcellularLocation>
</comment>
<feature type="region of interest" description="Disordered" evidence="12">
    <location>
        <begin position="1"/>
        <end position="249"/>
    </location>
</feature>
<dbReference type="PANTHER" id="PTHR43381:SF5">
    <property type="entry name" value="TR-TYPE G DOMAIN-CONTAINING PROTEIN"/>
    <property type="match status" value="1"/>
</dbReference>
<dbReference type="FunFam" id="3.40.50.300:FF:000019">
    <property type="entry name" value="Translation initiation factor IF-2"/>
    <property type="match status" value="1"/>
</dbReference>
<evidence type="ECO:0000256" key="6">
    <source>
        <dbReference type="ARBA" id="ARBA00022741"/>
    </source>
</evidence>
<keyword evidence="6 10" id="KW-0547">Nucleotide-binding</keyword>
<feature type="binding site" evidence="10">
    <location>
        <begin position="469"/>
        <end position="472"/>
    </location>
    <ligand>
        <name>GTP</name>
        <dbReference type="ChEBI" id="CHEBI:37565"/>
    </ligand>
</feature>
<evidence type="ECO:0000256" key="11">
    <source>
        <dbReference type="RuleBase" id="RU000644"/>
    </source>
</evidence>
<dbReference type="InterPro" id="IPR009000">
    <property type="entry name" value="Transl_B-barrel_sf"/>
</dbReference>
<feature type="region of interest" description="G-domain" evidence="10">
    <location>
        <begin position="363"/>
        <end position="511"/>
    </location>
</feature>
<gene>
    <name evidence="10" type="primary">infB</name>
    <name evidence="14" type="ordered locus">Tmar_1019</name>
</gene>
<dbReference type="FunFam" id="2.40.30.10:FF:000008">
    <property type="entry name" value="Translation initiation factor IF-2"/>
    <property type="match status" value="1"/>
</dbReference>
<dbReference type="PROSITE" id="PS51722">
    <property type="entry name" value="G_TR_2"/>
    <property type="match status" value="1"/>
</dbReference>
<feature type="compositionally biased region" description="Gly residues" evidence="12">
    <location>
        <begin position="145"/>
        <end position="167"/>
    </location>
</feature>
<dbReference type="Pfam" id="PF22042">
    <property type="entry name" value="EF-G_D2"/>
    <property type="match status" value="1"/>
</dbReference>
<dbReference type="NCBIfam" id="TIGR00487">
    <property type="entry name" value="IF-2"/>
    <property type="match status" value="1"/>
</dbReference>
<dbReference type="InterPro" id="IPR006311">
    <property type="entry name" value="TAT_signal"/>
</dbReference>
<dbReference type="InterPro" id="IPR023115">
    <property type="entry name" value="TIF_IF2_dom3"/>
</dbReference>
<dbReference type="GO" id="GO:0003743">
    <property type="term" value="F:translation initiation factor activity"/>
    <property type="evidence" value="ECO:0007669"/>
    <property type="project" value="UniProtKB-UniRule"/>
</dbReference>
<reference evidence="14 15" key="1">
    <citation type="journal article" date="2010" name="Stand. Genomic Sci.">
        <title>Complete genome sequence of Thermaerobacter marianensis type strain (7p75a).</title>
        <authorList>
            <person name="Han C."/>
            <person name="Gu W."/>
            <person name="Zhang X."/>
            <person name="Lapidus A."/>
            <person name="Nolan M."/>
            <person name="Copeland A."/>
            <person name="Lucas S."/>
            <person name="Del Rio T.G."/>
            <person name="Tice H."/>
            <person name="Cheng J.F."/>
            <person name="Tapia R."/>
            <person name="Goodwin L."/>
            <person name="Pitluck S."/>
            <person name="Pagani I."/>
            <person name="Ivanova N."/>
            <person name="Mavromatis K."/>
            <person name="Mikhailova N."/>
            <person name="Pati A."/>
            <person name="Chen A."/>
            <person name="Palaniappan K."/>
            <person name="Land M."/>
            <person name="Hauser L."/>
            <person name="Chang Y.J."/>
            <person name="Jeffries C.D."/>
            <person name="Schneider S."/>
            <person name="Rohde M."/>
            <person name="Goker M."/>
            <person name="Pukall R."/>
            <person name="Woyke T."/>
            <person name="Bristow J."/>
            <person name="Eisen J.A."/>
            <person name="Markowitz V."/>
            <person name="Hugenholtz P."/>
            <person name="Kyrpides N.C."/>
            <person name="Klenk H.P."/>
            <person name="Detter J.C."/>
        </authorList>
    </citation>
    <scope>NUCLEOTIDE SEQUENCE [LARGE SCALE GENOMIC DNA]</scope>
    <source>
        <strain evidence="15">ATCC 700841 / DSM 12885 / JCM 10246 / 7p75a</strain>
    </source>
</reference>
<feature type="compositionally biased region" description="Gly residues" evidence="12">
    <location>
        <begin position="67"/>
        <end position="78"/>
    </location>
</feature>
<dbReference type="HAMAP" id="MF_00100_B">
    <property type="entry name" value="IF_2_B"/>
    <property type="match status" value="1"/>
</dbReference>
<dbReference type="SUPFAM" id="SSF50447">
    <property type="entry name" value="Translation proteins"/>
    <property type="match status" value="2"/>
</dbReference>
<dbReference type="InterPro" id="IPR015760">
    <property type="entry name" value="TIF_IF2"/>
</dbReference>
<dbReference type="Gene3D" id="2.40.30.10">
    <property type="entry name" value="Translation factors"/>
    <property type="match status" value="2"/>
</dbReference>
<dbReference type="InterPro" id="IPR005225">
    <property type="entry name" value="Small_GTP-bd"/>
</dbReference>
<sequence>MPHRQDRARRTAVRGQAPGGGAAAAAAGTADGAAGARPGQGPADGGPRSPQAGTGGRPAQGPAAPRGGQGPAPAGRGGAAAPAGPGSPAAGSGSGRDDRRDERRGDRAAGRPGRPGEGRPGEARAGEGRPGGPAGRPAGARPDGRGGAGAGRPGGAGAPRPAGGAGARPGAPRAGAGPRPGGGRPGGGPRPGGGRPGGGFAPPRAAGRPGGAGRPGAGRPGAGSGRRGGKRKEYERDEREFLDEDEGKIFGGRKEERRRRRAQEDATREIRHGSRVGGEVTLTGAVTVGAFAELLGLTPAQVIQTLIGMGVMAAINQEIDASVAAQVAEKFGFTVKIQEPEPELAKKVAATEDDPARLKPRWPVVTVLGHVDHGKTSLLDRIRKTRVTAQEAGGITQHIGASVVEVDDKKIVFLDTPGHEAFTALRARGAQVTDIAVLVVAADDGVMPQTVEAINHARAAGVPIVVAITKVDKPEANPDRVRQQLVEFNLVPEEWGGDTVMVEVSAHTGQGIQELLEMILLVAELQELKANPDRPAMGTVIEAKLDRGRGPVATVLVQTGTLRVGDAFVCGTTYGRVRALFDDRGRQVEEAGPSTPVEVLGASEVPEAGDRLEVVADEREAREIAERRREERRQEEMRAARGLTLEQFSQQAAGEAGERELRLVLKADVQGSLDALVPALERLSTDEVYVRVLHTGLGAISESDVMLAAASRAIVAGFNVRPDANARRAAEKEHVEIRTYRVIYELLDDVKAALQGLLKPEIREVVLGQAEVRATFKVPGVGTVAGCYVTDGKIARNARVRVIRDGTVIYEGRIASLKRFQDDVREVAQGYECGVGIERFNDIKEGDVLEVFQEQEVARAL</sequence>
<dbReference type="FunFam" id="2.40.30.10:FF:000007">
    <property type="entry name" value="Translation initiation factor IF-2"/>
    <property type="match status" value="1"/>
</dbReference>
<evidence type="ECO:0000256" key="5">
    <source>
        <dbReference type="ARBA" id="ARBA00022540"/>
    </source>
</evidence>
<proteinExistence type="inferred from homology"/>
<dbReference type="eggNOG" id="COG0532">
    <property type="taxonomic scope" value="Bacteria"/>
</dbReference>
<dbReference type="CDD" id="cd01887">
    <property type="entry name" value="IF2_eIF5B"/>
    <property type="match status" value="1"/>
</dbReference>
<feature type="compositionally biased region" description="Low complexity" evidence="12">
    <location>
        <begin position="79"/>
        <end position="91"/>
    </location>
</feature>
<accession>E6SJR9</accession>
<evidence type="ECO:0000256" key="4">
    <source>
        <dbReference type="ARBA" id="ARBA00022490"/>
    </source>
</evidence>
<evidence type="ECO:0000256" key="12">
    <source>
        <dbReference type="SAM" id="MobiDB-lite"/>
    </source>
</evidence>
<keyword evidence="15" id="KW-1185">Reference proteome</keyword>
<dbReference type="NCBIfam" id="TIGR00231">
    <property type="entry name" value="small_GTP"/>
    <property type="match status" value="1"/>
</dbReference>
<comment type="function">
    <text evidence="9 10 11">One of the essential components for the initiation of protein synthesis. Protects formylmethionyl-tRNA from spontaneous hydrolysis and promotes its binding to the 30S ribosomal subunits. Also involved in the hydrolysis of GTP during the formation of the 70S ribosomal complex.</text>
</comment>
<dbReference type="InterPro" id="IPR004161">
    <property type="entry name" value="EFTu-like_2"/>
</dbReference>
<dbReference type="Pfam" id="PF00009">
    <property type="entry name" value="GTP_EFTU"/>
    <property type="match status" value="1"/>
</dbReference>
<dbReference type="Pfam" id="PF03144">
    <property type="entry name" value="GTP_EFTU_D2"/>
    <property type="match status" value="1"/>
</dbReference>
<dbReference type="InterPro" id="IPR000178">
    <property type="entry name" value="TF_IF2_bacterial-like"/>
</dbReference>
<organism evidence="14 15">
    <name type="scientific">Thermaerobacter marianensis (strain ATCC 700841 / DSM 12885 / JCM 10246 / 7p75a)</name>
    <dbReference type="NCBI Taxonomy" id="644966"/>
    <lineage>
        <taxon>Bacteria</taxon>
        <taxon>Bacillati</taxon>
        <taxon>Bacillota</taxon>
        <taxon>Clostridia</taxon>
        <taxon>Eubacteriales</taxon>
        <taxon>Clostridiales Family XVII. Incertae Sedis</taxon>
        <taxon>Thermaerobacter</taxon>
    </lineage>
</organism>
<dbReference type="STRING" id="644966.Tmar_1019"/>
<evidence type="ECO:0000256" key="8">
    <source>
        <dbReference type="ARBA" id="ARBA00023134"/>
    </source>
</evidence>
<evidence type="ECO:0000256" key="1">
    <source>
        <dbReference type="ARBA" id="ARBA00004496"/>
    </source>
</evidence>
<dbReference type="InterPro" id="IPR053905">
    <property type="entry name" value="EF-G-like_DII"/>
</dbReference>
<feature type="compositionally biased region" description="Low complexity" evidence="12">
    <location>
        <begin position="168"/>
        <end position="177"/>
    </location>
</feature>
<feature type="compositionally biased region" description="Gly residues" evidence="12">
    <location>
        <begin position="208"/>
        <end position="226"/>
    </location>
</feature>
<feature type="compositionally biased region" description="Basic and acidic residues" evidence="12">
    <location>
        <begin position="95"/>
        <end position="127"/>
    </location>
</feature>
<dbReference type="CDD" id="cd03692">
    <property type="entry name" value="mtIF2_IVc"/>
    <property type="match status" value="1"/>
</dbReference>
<dbReference type="HOGENOM" id="CLU_006301_5_1_9"/>
<feature type="domain" description="Tr-type G" evidence="13">
    <location>
        <begin position="360"/>
        <end position="529"/>
    </location>
</feature>
<dbReference type="AlphaFoldDB" id="E6SJR9"/>
<evidence type="ECO:0000256" key="2">
    <source>
        <dbReference type="ARBA" id="ARBA00007733"/>
    </source>
</evidence>